<protein>
    <recommendedName>
        <fullName evidence="4">Membrane protein 6-pyruvoyl-tetrahydropterin synthase-related domain-containing protein</fullName>
    </recommendedName>
</protein>
<comment type="caution">
    <text evidence="2">The sequence shown here is derived from an EMBL/GenBank/DDBJ whole genome shotgun (WGS) entry which is preliminary data.</text>
</comment>
<feature type="transmembrane region" description="Helical" evidence="1">
    <location>
        <begin position="463"/>
        <end position="481"/>
    </location>
</feature>
<feature type="transmembrane region" description="Helical" evidence="1">
    <location>
        <begin position="196"/>
        <end position="213"/>
    </location>
</feature>
<organism evidence="2 3">
    <name type="scientific">Candidatus Sungbacteria bacterium RIFCSPHIGHO2_02_FULL_49_12</name>
    <dbReference type="NCBI Taxonomy" id="1802271"/>
    <lineage>
        <taxon>Bacteria</taxon>
        <taxon>Candidatus Sungiibacteriota</taxon>
    </lineage>
</organism>
<feature type="transmembrane region" description="Helical" evidence="1">
    <location>
        <begin position="145"/>
        <end position="164"/>
    </location>
</feature>
<keyword evidence="1" id="KW-0812">Transmembrane</keyword>
<keyword evidence="1" id="KW-1133">Transmembrane helix</keyword>
<feature type="transmembrane region" description="Helical" evidence="1">
    <location>
        <begin position="324"/>
        <end position="342"/>
    </location>
</feature>
<feature type="transmembrane region" description="Helical" evidence="1">
    <location>
        <begin position="354"/>
        <end position="373"/>
    </location>
</feature>
<dbReference type="InterPro" id="IPR018580">
    <property type="entry name" value="Uncharacterised_YfhO"/>
</dbReference>
<feature type="transmembrane region" description="Helical" evidence="1">
    <location>
        <begin position="488"/>
        <end position="506"/>
    </location>
</feature>
<feature type="transmembrane region" description="Helical" evidence="1">
    <location>
        <begin position="394"/>
        <end position="417"/>
    </location>
</feature>
<name>A0A1G2KLR8_9BACT</name>
<proteinExistence type="predicted"/>
<feature type="transmembrane region" description="Helical" evidence="1">
    <location>
        <begin position="288"/>
        <end position="312"/>
    </location>
</feature>
<feature type="transmembrane region" description="Helical" evidence="1">
    <location>
        <begin position="171"/>
        <end position="190"/>
    </location>
</feature>
<dbReference type="Pfam" id="PF09586">
    <property type="entry name" value="YfhO"/>
    <property type="match status" value="1"/>
</dbReference>
<sequence>MKKFFLLEGPAVLLLLIAVLVIFSPYIFGHQMVVDEEHLGVYYPSFFFYTDAVRHHQNFLWDPHYYGGFPTYLTGFSGDFYPLHYLLARVLPFFAAYFVSMTFAAFIGLLASYAFGRVWDFSRIGSILLAFTYMTGFTVSGLTTVISYANGFMVLPLLFLFITLLAKTKSWFWRCIWAICGGISLGAGFLAGYPQFVLYALTFSGVYLLFIAWQNEGSIFKRFQAVYFFIAIVIIGGLWGSQQLFPTLKFIPLTIRTSHYVQDNADGISLLPQFVSMLLPSSFHLPPYVSGIPGLYVGTFAIIFAFAGLFFFRSRAVIFFSTSWLIIATLALNIPGISWFSANLPIFSQISNPTRWLVTGSFSLAWLAAFGYERIKESDLAFYMRGSVRLFQKITFGVLGLFVLGFITLGVGMALLLNHELLRDRLLVRLLSGRSLSFPYEHYREVFRTMIEGILQDFAPTHVTFWIAAVLIVAPAGLLLLAKKRTRWFSGAVLCLSLMNLFYVSYMDERAVTASQRILSIKPAVVSAIEIQGDDPKQFRIASFLTGEALFREVQSKKNLTAAEMAVYHRELLTNQIGEFFDLETMFGFEPFRTLRMNQLLDTVIAPHTTAVFVPEAVRRGGRLDQRINVDVTRPATVEEKTKDFISHLPLLSMMNVKYILSVYPIKTHELKEIVLSKTSLLIPIHLYENSSVFPRVYFAQHPVFWQGSERNLLLEVAQTRDFQTKTFIECACQEMPASGLAGKSSVTINTYKNGFLKVSVENENSGWLVFSESNLPGWIAIIDGQPTTIYTANYLFQSIQVPAGIHDIIFSYLSSYQP</sequence>
<feature type="transmembrane region" description="Helical" evidence="1">
    <location>
        <begin position="225"/>
        <end position="245"/>
    </location>
</feature>
<evidence type="ECO:0000313" key="2">
    <source>
        <dbReference type="EMBL" id="OHA00393.1"/>
    </source>
</evidence>
<dbReference type="Proteomes" id="UP000177362">
    <property type="component" value="Unassembled WGS sequence"/>
</dbReference>
<feature type="transmembrane region" description="Helical" evidence="1">
    <location>
        <begin position="90"/>
        <end position="114"/>
    </location>
</feature>
<gene>
    <name evidence="2" type="ORF">A3C11_02250</name>
</gene>
<evidence type="ECO:0008006" key="4">
    <source>
        <dbReference type="Google" id="ProtNLM"/>
    </source>
</evidence>
<dbReference type="EMBL" id="MHQJ01000048">
    <property type="protein sequence ID" value="OHA00393.1"/>
    <property type="molecule type" value="Genomic_DNA"/>
</dbReference>
<keyword evidence="1" id="KW-0472">Membrane</keyword>
<dbReference type="AlphaFoldDB" id="A0A1G2KLR8"/>
<dbReference type="STRING" id="1802271.A3C11_02250"/>
<evidence type="ECO:0000256" key="1">
    <source>
        <dbReference type="SAM" id="Phobius"/>
    </source>
</evidence>
<accession>A0A1G2KLR8</accession>
<reference evidence="2 3" key="1">
    <citation type="journal article" date="2016" name="Nat. Commun.">
        <title>Thousands of microbial genomes shed light on interconnected biogeochemical processes in an aquifer system.</title>
        <authorList>
            <person name="Anantharaman K."/>
            <person name="Brown C.T."/>
            <person name="Hug L.A."/>
            <person name="Sharon I."/>
            <person name="Castelle C.J."/>
            <person name="Probst A.J."/>
            <person name="Thomas B.C."/>
            <person name="Singh A."/>
            <person name="Wilkins M.J."/>
            <person name="Karaoz U."/>
            <person name="Brodie E.L."/>
            <person name="Williams K.H."/>
            <person name="Hubbard S.S."/>
            <person name="Banfield J.F."/>
        </authorList>
    </citation>
    <scope>NUCLEOTIDE SEQUENCE [LARGE SCALE GENOMIC DNA]</scope>
</reference>
<evidence type="ECO:0000313" key="3">
    <source>
        <dbReference type="Proteomes" id="UP000177362"/>
    </source>
</evidence>